<dbReference type="HOGENOM" id="CLU_1643887_0_0_1"/>
<accession>A0A0D0BMS2</accession>
<evidence type="ECO:0000256" key="1">
    <source>
        <dbReference type="SAM" id="MobiDB-lite"/>
    </source>
</evidence>
<gene>
    <name evidence="2" type="ORF">GYMLUDRAFT_247988</name>
</gene>
<feature type="compositionally biased region" description="Low complexity" evidence="1">
    <location>
        <begin position="106"/>
        <end position="118"/>
    </location>
</feature>
<name>A0A0D0BMS2_9AGAR</name>
<evidence type="ECO:0000313" key="2">
    <source>
        <dbReference type="EMBL" id="KIK56236.1"/>
    </source>
</evidence>
<feature type="region of interest" description="Disordered" evidence="1">
    <location>
        <begin position="101"/>
        <end position="161"/>
    </location>
</feature>
<feature type="compositionally biased region" description="Basic and acidic residues" evidence="1">
    <location>
        <begin position="119"/>
        <end position="128"/>
    </location>
</feature>
<sequence>MNIFLLDPSARLLSAFNDYVFIDTGIECVMSSNWSCILFESNVVIHCEDSDAAFQHFYPLQMLYRYARTLRSRQATPVLCGRVVPFESIVKRFVFPVRGRGQGLESQSQGRGQAQSQGRAEDQAREGERDDEGEGDVEEGGNGNFYSEGDFARADSSYVGT</sequence>
<evidence type="ECO:0000313" key="3">
    <source>
        <dbReference type="Proteomes" id="UP000053593"/>
    </source>
</evidence>
<protein>
    <submittedName>
        <fullName evidence="2">Unplaced genomic scaffold GYMLUscaffold_51, whole genome shotgun sequence</fullName>
    </submittedName>
</protein>
<proteinExistence type="predicted"/>
<dbReference type="OrthoDB" id="3202382at2759"/>
<dbReference type="EMBL" id="KN834799">
    <property type="protein sequence ID" value="KIK56236.1"/>
    <property type="molecule type" value="Genomic_DNA"/>
</dbReference>
<feature type="compositionally biased region" description="Acidic residues" evidence="1">
    <location>
        <begin position="129"/>
        <end position="139"/>
    </location>
</feature>
<dbReference type="Proteomes" id="UP000053593">
    <property type="component" value="Unassembled WGS sequence"/>
</dbReference>
<dbReference type="AlphaFoldDB" id="A0A0D0BMS2"/>
<organism evidence="2 3">
    <name type="scientific">Collybiopsis luxurians FD-317 M1</name>
    <dbReference type="NCBI Taxonomy" id="944289"/>
    <lineage>
        <taxon>Eukaryota</taxon>
        <taxon>Fungi</taxon>
        <taxon>Dikarya</taxon>
        <taxon>Basidiomycota</taxon>
        <taxon>Agaricomycotina</taxon>
        <taxon>Agaricomycetes</taxon>
        <taxon>Agaricomycetidae</taxon>
        <taxon>Agaricales</taxon>
        <taxon>Marasmiineae</taxon>
        <taxon>Omphalotaceae</taxon>
        <taxon>Collybiopsis</taxon>
        <taxon>Collybiopsis luxurians</taxon>
    </lineage>
</organism>
<reference evidence="2 3" key="1">
    <citation type="submission" date="2014-04" db="EMBL/GenBank/DDBJ databases">
        <title>Evolutionary Origins and Diversification of the Mycorrhizal Mutualists.</title>
        <authorList>
            <consortium name="DOE Joint Genome Institute"/>
            <consortium name="Mycorrhizal Genomics Consortium"/>
            <person name="Kohler A."/>
            <person name="Kuo A."/>
            <person name="Nagy L.G."/>
            <person name="Floudas D."/>
            <person name="Copeland A."/>
            <person name="Barry K.W."/>
            <person name="Cichocki N."/>
            <person name="Veneault-Fourrey C."/>
            <person name="LaButti K."/>
            <person name="Lindquist E.A."/>
            <person name="Lipzen A."/>
            <person name="Lundell T."/>
            <person name="Morin E."/>
            <person name="Murat C."/>
            <person name="Riley R."/>
            <person name="Ohm R."/>
            <person name="Sun H."/>
            <person name="Tunlid A."/>
            <person name="Henrissat B."/>
            <person name="Grigoriev I.V."/>
            <person name="Hibbett D.S."/>
            <person name="Martin F."/>
        </authorList>
    </citation>
    <scope>NUCLEOTIDE SEQUENCE [LARGE SCALE GENOMIC DNA]</scope>
    <source>
        <strain evidence="2 3">FD-317 M1</strain>
    </source>
</reference>
<keyword evidence="3" id="KW-1185">Reference proteome</keyword>